<accession>A0A502GCV6</accession>
<proteinExistence type="predicted"/>
<reference evidence="2 3" key="1">
    <citation type="journal article" date="2019" name="Environ. Microbiol.">
        <title>Species interactions and distinct microbial communities in high Arctic permafrost affected cryosols are associated with the CH4 and CO2 gas fluxes.</title>
        <authorList>
            <person name="Altshuler I."/>
            <person name="Hamel J."/>
            <person name="Turney S."/>
            <person name="Magnuson E."/>
            <person name="Levesque R."/>
            <person name="Greer C."/>
            <person name="Whyte L.G."/>
        </authorList>
    </citation>
    <scope>NUCLEOTIDE SEQUENCE [LARGE SCALE GENOMIC DNA]</scope>
    <source>
        <strain evidence="2 3">S9.3B</strain>
    </source>
</reference>
<evidence type="ECO:0000256" key="1">
    <source>
        <dbReference type="SAM" id="MobiDB-lite"/>
    </source>
</evidence>
<evidence type="ECO:0000313" key="3">
    <source>
        <dbReference type="Proteomes" id="UP000317078"/>
    </source>
</evidence>
<keyword evidence="3" id="KW-1185">Reference proteome</keyword>
<organism evidence="2 3">
    <name type="scientific">Muricoccus nepalensis</name>
    <dbReference type="NCBI Taxonomy" id="1854500"/>
    <lineage>
        <taxon>Bacteria</taxon>
        <taxon>Pseudomonadati</taxon>
        <taxon>Pseudomonadota</taxon>
        <taxon>Alphaproteobacteria</taxon>
        <taxon>Acetobacterales</taxon>
        <taxon>Roseomonadaceae</taxon>
        <taxon>Muricoccus</taxon>
    </lineage>
</organism>
<sequence length="72" mass="7812">MRHPIPGLDYFPARVLTRHPDKPGAAARDDAVLPFRGRAAAAEGEEPRGGSFAFPFPLPARLSFVPPHRPKG</sequence>
<dbReference type="AlphaFoldDB" id="A0A502GCV6"/>
<dbReference type="EMBL" id="RCZP01000004">
    <property type="protein sequence ID" value="TPG59170.1"/>
    <property type="molecule type" value="Genomic_DNA"/>
</dbReference>
<protein>
    <submittedName>
        <fullName evidence="2">Uncharacterized protein</fullName>
    </submittedName>
</protein>
<feature type="region of interest" description="Disordered" evidence="1">
    <location>
        <begin position="40"/>
        <end position="60"/>
    </location>
</feature>
<name>A0A502GCV6_9PROT</name>
<evidence type="ECO:0000313" key="2">
    <source>
        <dbReference type="EMBL" id="TPG59170.1"/>
    </source>
</evidence>
<gene>
    <name evidence="2" type="ORF">EAH89_07460</name>
</gene>
<comment type="caution">
    <text evidence="2">The sequence shown here is derived from an EMBL/GenBank/DDBJ whole genome shotgun (WGS) entry which is preliminary data.</text>
</comment>
<dbReference type="Proteomes" id="UP000317078">
    <property type="component" value="Unassembled WGS sequence"/>
</dbReference>